<evidence type="ECO:0000256" key="1">
    <source>
        <dbReference type="SAM" id="Coils"/>
    </source>
</evidence>
<evidence type="ECO:0000259" key="2">
    <source>
        <dbReference type="PROSITE" id="PS50943"/>
    </source>
</evidence>
<dbReference type="Pfam" id="PF13424">
    <property type="entry name" value="TPR_12"/>
    <property type="match status" value="1"/>
</dbReference>
<dbReference type="Pfam" id="PF13181">
    <property type="entry name" value="TPR_8"/>
    <property type="match status" value="1"/>
</dbReference>
<proteinExistence type="predicted"/>
<dbReference type="SMART" id="SM00530">
    <property type="entry name" value="HTH_XRE"/>
    <property type="match status" value="1"/>
</dbReference>
<dbReference type="SMART" id="SM00028">
    <property type="entry name" value="TPR"/>
    <property type="match status" value="4"/>
</dbReference>
<evidence type="ECO:0000313" key="3">
    <source>
        <dbReference type="EMBL" id="KAB1353059.1"/>
    </source>
</evidence>
<protein>
    <submittedName>
        <fullName evidence="3">Helix-turn-helix domain-containing protein</fullName>
    </submittedName>
</protein>
<name>A0A643MSS5_BACTU</name>
<feature type="coiled-coil region" evidence="1">
    <location>
        <begin position="58"/>
        <end position="85"/>
    </location>
</feature>
<dbReference type="InterPro" id="IPR019734">
    <property type="entry name" value="TPR_rpt"/>
</dbReference>
<dbReference type="SUPFAM" id="SSF48452">
    <property type="entry name" value="TPR-like"/>
    <property type="match status" value="2"/>
</dbReference>
<keyword evidence="1" id="KW-0175">Coiled coil</keyword>
<dbReference type="PROSITE" id="PS50943">
    <property type="entry name" value="HTH_CROC1"/>
    <property type="match status" value="1"/>
</dbReference>
<dbReference type="CDD" id="cd00093">
    <property type="entry name" value="HTH_XRE"/>
    <property type="match status" value="1"/>
</dbReference>
<dbReference type="Gene3D" id="1.25.40.10">
    <property type="entry name" value="Tetratricopeptide repeat domain"/>
    <property type="match status" value="1"/>
</dbReference>
<dbReference type="SUPFAM" id="SSF47413">
    <property type="entry name" value="lambda repressor-like DNA-binding domains"/>
    <property type="match status" value="1"/>
</dbReference>
<comment type="caution">
    <text evidence="3">The sequence shown here is derived from an EMBL/GenBank/DDBJ whole genome shotgun (WGS) entry which is preliminary data.</text>
</comment>
<feature type="domain" description="HTH cro/C1-type" evidence="2">
    <location>
        <begin position="16"/>
        <end position="65"/>
    </location>
</feature>
<accession>A0A643MSS5</accession>
<dbReference type="AlphaFoldDB" id="A0A643MSS5"/>
<gene>
    <name evidence="3" type="ORF">FPG91_17980</name>
</gene>
<dbReference type="EMBL" id="VLPO01000023">
    <property type="protein sequence ID" value="KAB1353059.1"/>
    <property type="molecule type" value="Genomic_DNA"/>
</dbReference>
<dbReference type="Gene3D" id="1.10.260.40">
    <property type="entry name" value="lambda repressor-like DNA-binding domains"/>
    <property type="match status" value="1"/>
</dbReference>
<sequence length="434" mass="52247">MQQTLEKIGKQVFYKRLQQKMTQEELCQGICSVSYLSKIENGKIEASEEILQLLCARLEIAVTDLRDVEEDVKDLRDVEEDVKGKLDEWLNALVHLDKQQVERIYEELQGEMKHVLDFEIINYYKLLYTRYLMMKRDLPALEEELDRLKKVYKKYSPFQKLLYTYSKALLLSLQYKHKESLKYLIETEEMAKEQGYYETGIYYNLSLAYSHLNIPHLAMHFAHIAMEGFRNEYKFRYVINCQTIIALSYVEKAQYEEALKIYESILREVDSFAEKDMIKAMTLNNMGELYHYKNEHDKSKDYFLQSFELQKTVNMNYIETIYGLAKQYIHLKRYEEAQEWIEKGIDCSRSDEKYNKMIYSFCIFKYKYFGESQEFKRFLENEAIPFFKSVGSMKELKNAYLELAMYLENEFKYEESNKYYKEVIKVLEEKEELN</sequence>
<dbReference type="InterPro" id="IPR010982">
    <property type="entry name" value="Lambda_DNA-bd_dom_sf"/>
</dbReference>
<dbReference type="InterPro" id="IPR001387">
    <property type="entry name" value="Cro/C1-type_HTH"/>
</dbReference>
<dbReference type="GO" id="GO:0003677">
    <property type="term" value="F:DNA binding"/>
    <property type="evidence" value="ECO:0007669"/>
    <property type="project" value="InterPro"/>
</dbReference>
<reference evidence="3" key="1">
    <citation type="submission" date="2019-07" db="EMBL/GenBank/DDBJ databases">
        <title>Draft genome sequence of Bacillus thuringiensis strain PT02.</title>
        <authorList>
            <person name="Nguyen H."/>
            <person name="Nguyen L.N."/>
            <person name="Nguyen H.T.T."/>
            <person name="Nguyen D.V."/>
            <person name="Le H.T.T."/>
        </authorList>
    </citation>
    <scope>NUCLEOTIDE SEQUENCE</scope>
    <source>
        <strain evidence="3">PT02</strain>
    </source>
</reference>
<dbReference type="RefSeq" id="WP_151152574.1">
    <property type="nucleotide sequence ID" value="NZ_SZVT01000022.1"/>
</dbReference>
<dbReference type="InterPro" id="IPR011990">
    <property type="entry name" value="TPR-like_helical_dom_sf"/>
</dbReference>
<dbReference type="Pfam" id="PF01381">
    <property type="entry name" value="HTH_3"/>
    <property type="match status" value="1"/>
</dbReference>
<dbReference type="Gene3D" id="1.25.40.1000">
    <property type="match status" value="1"/>
</dbReference>
<organism evidence="3">
    <name type="scientific">Bacillus thuringiensis</name>
    <dbReference type="NCBI Taxonomy" id="1428"/>
    <lineage>
        <taxon>Bacteria</taxon>
        <taxon>Bacillati</taxon>
        <taxon>Bacillota</taxon>
        <taxon>Bacilli</taxon>
        <taxon>Bacillales</taxon>
        <taxon>Bacillaceae</taxon>
        <taxon>Bacillus</taxon>
        <taxon>Bacillus cereus group</taxon>
    </lineage>
</organism>